<proteinExistence type="predicted"/>
<evidence type="ECO:0000313" key="1">
    <source>
        <dbReference type="EMBL" id="MBB6481023.1"/>
    </source>
</evidence>
<comment type="caution">
    <text evidence="1">The sequence shown here is derived from an EMBL/GenBank/DDBJ whole genome shotgun (WGS) entry which is preliminary data.</text>
</comment>
<gene>
    <name evidence="1" type="ORF">HNR50_002696</name>
</gene>
<organism evidence="1 2">
    <name type="scientific">Spirochaeta isovalerica</name>
    <dbReference type="NCBI Taxonomy" id="150"/>
    <lineage>
        <taxon>Bacteria</taxon>
        <taxon>Pseudomonadati</taxon>
        <taxon>Spirochaetota</taxon>
        <taxon>Spirochaetia</taxon>
        <taxon>Spirochaetales</taxon>
        <taxon>Spirochaetaceae</taxon>
        <taxon>Spirochaeta</taxon>
    </lineage>
</organism>
<sequence>MAPHFSKSVISYLLILFVFAPMGLYGNPANRASDKNLVTMEYLPFWASIAARGGGAGFGYERRINDFLAVQVLTGAGGVPAENGGSILFGALSGDAVFSPFPKARSLKLSTGVGILYFGAIGEERQGSLEAHFFIPSVHGSIGWRFSFGKRKVSFILEPQLTAALIFPGPTGSGPAGELEWYSTGYWMAMIYPNLSLGVSF</sequence>
<dbReference type="Proteomes" id="UP000587760">
    <property type="component" value="Unassembled WGS sequence"/>
</dbReference>
<reference evidence="1 2" key="1">
    <citation type="submission" date="2020-08" db="EMBL/GenBank/DDBJ databases">
        <title>Genomic Encyclopedia of Type Strains, Phase IV (KMG-IV): sequencing the most valuable type-strain genomes for metagenomic binning, comparative biology and taxonomic classification.</title>
        <authorList>
            <person name="Goeker M."/>
        </authorList>
    </citation>
    <scope>NUCLEOTIDE SEQUENCE [LARGE SCALE GENOMIC DNA]</scope>
    <source>
        <strain evidence="1 2">DSM 2461</strain>
    </source>
</reference>
<dbReference type="EMBL" id="JACHGJ010000005">
    <property type="protein sequence ID" value="MBB6481023.1"/>
    <property type="molecule type" value="Genomic_DNA"/>
</dbReference>
<dbReference type="RefSeq" id="WP_184747270.1">
    <property type="nucleotide sequence ID" value="NZ_JACHGJ010000005.1"/>
</dbReference>
<keyword evidence="2" id="KW-1185">Reference proteome</keyword>
<accession>A0A841RAS4</accession>
<protein>
    <submittedName>
        <fullName evidence="1">Uncharacterized protein</fullName>
    </submittedName>
</protein>
<evidence type="ECO:0000313" key="2">
    <source>
        <dbReference type="Proteomes" id="UP000587760"/>
    </source>
</evidence>
<dbReference type="AlphaFoldDB" id="A0A841RAS4"/>
<name>A0A841RAS4_9SPIO</name>